<evidence type="ECO:0008006" key="4">
    <source>
        <dbReference type="Google" id="ProtNLM"/>
    </source>
</evidence>
<feature type="compositionally biased region" description="Pro residues" evidence="1">
    <location>
        <begin position="39"/>
        <end position="51"/>
    </location>
</feature>
<dbReference type="GeneID" id="59387831"/>
<proteinExistence type="predicted"/>
<organism evidence="2 3">
    <name type="scientific">Gluconobacter oxydans NBRC 3293</name>
    <dbReference type="NCBI Taxonomy" id="1315969"/>
    <lineage>
        <taxon>Bacteria</taxon>
        <taxon>Pseudomonadati</taxon>
        <taxon>Pseudomonadota</taxon>
        <taxon>Alphaproteobacteria</taxon>
        <taxon>Acetobacterales</taxon>
        <taxon>Acetobacteraceae</taxon>
        <taxon>Gluconobacter</taxon>
    </lineage>
</organism>
<dbReference type="EMBL" id="BARJ01000008">
    <property type="protein sequence ID" value="GEM16949.1"/>
    <property type="molecule type" value="Genomic_DNA"/>
</dbReference>
<evidence type="ECO:0000313" key="3">
    <source>
        <dbReference type="Proteomes" id="UP000484858"/>
    </source>
</evidence>
<gene>
    <name evidence="2" type="ORF">NBRC3293_1446</name>
</gene>
<name>A0A829X5P5_GLUOY</name>
<feature type="region of interest" description="Disordered" evidence="1">
    <location>
        <begin position="31"/>
        <end position="51"/>
    </location>
</feature>
<evidence type="ECO:0000313" key="2">
    <source>
        <dbReference type="EMBL" id="GEM16949.1"/>
    </source>
</evidence>
<dbReference type="AlphaFoldDB" id="A0A829X5P5"/>
<dbReference type="Proteomes" id="UP000484858">
    <property type="component" value="Unassembled WGS sequence"/>
</dbReference>
<evidence type="ECO:0000256" key="1">
    <source>
        <dbReference type="SAM" id="MobiDB-lite"/>
    </source>
</evidence>
<comment type="caution">
    <text evidence="2">The sequence shown here is derived from an EMBL/GenBank/DDBJ whole genome shotgun (WGS) entry which is preliminary data.</text>
</comment>
<dbReference type="RefSeq" id="WP_169795779.1">
    <property type="nucleotide sequence ID" value="NZ_BARJ01000008.1"/>
</dbReference>
<reference evidence="2 3" key="1">
    <citation type="submission" date="2013-04" db="EMBL/GenBank/DDBJ databases">
        <title>Gluconobacter oxydans NBRC 3293 whole genome sequence.</title>
        <authorList>
            <person name="Matsutani M."/>
            <person name="Yakushi T."/>
            <person name="Matsushita K."/>
        </authorList>
    </citation>
    <scope>NUCLEOTIDE SEQUENCE [LARGE SCALE GENOMIC DNA]</scope>
    <source>
        <strain evidence="2 3">NBRC 3293</strain>
    </source>
</reference>
<sequence length="51" mass="5432">MIRLLLIGACLTLGACSQTVTHRGLSSDGYGFTQDSQHLPPPADLMTPIPH</sequence>
<protein>
    <recommendedName>
        <fullName evidence="4">Lipoprotein</fullName>
    </recommendedName>
</protein>
<accession>A0A829X5P5</accession>
<dbReference type="PROSITE" id="PS51257">
    <property type="entry name" value="PROKAR_LIPOPROTEIN"/>
    <property type="match status" value="1"/>
</dbReference>